<sequence length="69" mass="7686">VVSNNPEWLTPIAVELDSHPVDQTGIVNFAADELAPVTPAPRGRRAPMPPSTISEEAWEYGDYMHDRDR</sequence>
<proteinExistence type="predicted"/>
<comment type="caution">
    <text evidence="2">The sequence shown here is derived from an EMBL/GenBank/DDBJ whole genome shotgun (WGS) entry which is preliminary data.</text>
</comment>
<organism evidence="2">
    <name type="scientific">marine sediment metagenome</name>
    <dbReference type="NCBI Taxonomy" id="412755"/>
    <lineage>
        <taxon>unclassified sequences</taxon>
        <taxon>metagenomes</taxon>
        <taxon>ecological metagenomes</taxon>
    </lineage>
</organism>
<name>X1GG54_9ZZZZ</name>
<evidence type="ECO:0000256" key="1">
    <source>
        <dbReference type="SAM" id="MobiDB-lite"/>
    </source>
</evidence>
<protein>
    <submittedName>
        <fullName evidence="2">Uncharacterized protein</fullName>
    </submittedName>
</protein>
<gene>
    <name evidence="2" type="ORF">S03H2_26943</name>
</gene>
<dbReference type="AlphaFoldDB" id="X1GG54"/>
<dbReference type="EMBL" id="BARU01015871">
    <property type="protein sequence ID" value="GAH56202.1"/>
    <property type="molecule type" value="Genomic_DNA"/>
</dbReference>
<accession>X1GG54</accession>
<evidence type="ECO:0000313" key="2">
    <source>
        <dbReference type="EMBL" id="GAH56202.1"/>
    </source>
</evidence>
<feature type="region of interest" description="Disordered" evidence="1">
    <location>
        <begin position="37"/>
        <end position="69"/>
    </location>
</feature>
<reference evidence="2" key="1">
    <citation type="journal article" date="2014" name="Front. Microbiol.">
        <title>High frequency of phylogenetically diverse reductive dehalogenase-homologous genes in deep subseafloor sedimentary metagenomes.</title>
        <authorList>
            <person name="Kawai M."/>
            <person name="Futagami T."/>
            <person name="Toyoda A."/>
            <person name="Takaki Y."/>
            <person name="Nishi S."/>
            <person name="Hori S."/>
            <person name="Arai W."/>
            <person name="Tsubouchi T."/>
            <person name="Morono Y."/>
            <person name="Uchiyama I."/>
            <person name="Ito T."/>
            <person name="Fujiyama A."/>
            <person name="Inagaki F."/>
            <person name="Takami H."/>
        </authorList>
    </citation>
    <scope>NUCLEOTIDE SEQUENCE</scope>
    <source>
        <strain evidence="2">Expedition CK06-06</strain>
    </source>
</reference>
<feature type="non-terminal residue" evidence="2">
    <location>
        <position position="1"/>
    </location>
</feature>